<organism evidence="2 3">
    <name type="scientific">Pyricularia grisea</name>
    <name type="common">Crabgrass-specific blast fungus</name>
    <name type="synonym">Magnaporthe grisea</name>
    <dbReference type="NCBI Taxonomy" id="148305"/>
    <lineage>
        <taxon>Eukaryota</taxon>
        <taxon>Fungi</taxon>
        <taxon>Dikarya</taxon>
        <taxon>Ascomycota</taxon>
        <taxon>Pezizomycotina</taxon>
        <taxon>Sordariomycetes</taxon>
        <taxon>Sordariomycetidae</taxon>
        <taxon>Magnaporthales</taxon>
        <taxon>Pyriculariaceae</taxon>
        <taxon>Pyricularia</taxon>
    </lineage>
</organism>
<reference evidence="2" key="1">
    <citation type="submission" date="2021-01" db="EMBL/GenBank/DDBJ databases">
        <title>Deciphering the adaptive evolutionary patterns associated with biogeogrpahic diversity in the finger millet blast pathogen Magnaporthe oryzae in Eastern Africa.</title>
        <authorList>
            <person name="Onyema G."/>
            <person name="Shittu T.A."/>
            <person name="Dodsworth S."/>
            <person name="Devilliers S."/>
            <person name="Muthumeenakshi S."/>
            <person name="Sreenivasaprasad S."/>
        </authorList>
    </citation>
    <scope>NUCLEOTIDE SEQUENCE</scope>
    <source>
        <strain evidence="2">D15/s37</strain>
    </source>
</reference>
<dbReference type="EMBL" id="JABSND010000333">
    <property type="protein sequence ID" value="KAI6291829.1"/>
    <property type="molecule type" value="Genomic_DNA"/>
</dbReference>
<name>A0ABQ8N5X7_PYRGI</name>
<feature type="region of interest" description="Disordered" evidence="1">
    <location>
        <begin position="1"/>
        <end position="34"/>
    </location>
</feature>
<proteinExistence type="predicted"/>
<sequence>MSSHSSCNRESDSGNNNIINFKNSNNSSGGDAHPDMKMEYRIRIGAVNKQQLIAALDWKLGTDGYIIKVSRFLPQ</sequence>
<evidence type="ECO:0000313" key="2">
    <source>
        <dbReference type="EMBL" id="KAI6291829.1"/>
    </source>
</evidence>
<gene>
    <name evidence="2" type="ORF">MCOR33_010309</name>
</gene>
<evidence type="ECO:0000256" key="1">
    <source>
        <dbReference type="SAM" id="MobiDB-lite"/>
    </source>
</evidence>
<accession>A0ABQ8N5X7</accession>
<dbReference type="Proteomes" id="UP001059893">
    <property type="component" value="Unassembled WGS sequence"/>
</dbReference>
<evidence type="ECO:0000313" key="3">
    <source>
        <dbReference type="Proteomes" id="UP001059893"/>
    </source>
</evidence>
<keyword evidence="3" id="KW-1185">Reference proteome</keyword>
<comment type="caution">
    <text evidence="2">The sequence shown here is derived from an EMBL/GenBank/DDBJ whole genome shotgun (WGS) entry which is preliminary data.</text>
</comment>
<feature type="compositionally biased region" description="Low complexity" evidence="1">
    <location>
        <begin position="13"/>
        <end position="30"/>
    </location>
</feature>
<protein>
    <submittedName>
        <fullName evidence="2">Uncharacterized protein</fullName>
    </submittedName>
</protein>